<dbReference type="AlphaFoldDB" id="A0A2U2XD82"/>
<dbReference type="Proteomes" id="UP000245370">
    <property type="component" value="Unassembled WGS sequence"/>
</dbReference>
<dbReference type="RefSeq" id="WP_109359035.1">
    <property type="nucleotide sequence ID" value="NZ_QFRJ01000004.1"/>
</dbReference>
<dbReference type="OrthoDB" id="1525222at2"/>
<sequence length="117" mass="13631">MKKLMYLLMGSIYLLLGACSYQFDKQSAPDDLIPKDTFTLLLHEVMIVESYFKHQQSNVKAYSESLPEAILPIFEKYNVDSSRYASSMNYYSSRQEELIEIYSQIQDSLTLNTVEFE</sequence>
<name>A0A2U2XD82_9FLAO</name>
<dbReference type="PROSITE" id="PS51257">
    <property type="entry name" value="PROKAR_LIPOPROTEIN"/>
    <property type="match status" value="1"/>
</dbReference>
<organism evidence="2 3">
    <name type="scientific">Brumimicrobium oceani</name>
    <dbReference type="NCBI Taxonomy" id="2100725"/>
    <lineage>
        <taxon>Bacteria</taxon>
        <taxon>Pseudomonadati</taxon>
        <taxon>Bacteroidota</taxon>
        <taxon>Flavobacteriia</taxon>
        <taxon>Flavobacteriales</taxon>
        <taxon>Crocinitomicaceae</taxon>
        <taxon>Brumimicrobium</taxon>
    </lineage>
</organism>
<accession>A0A2U2XD82</accession>
<comment type="caution">
    <text evidence="2">The sequence shown here is derived from an EMBL/GenBank/DDBJ whole genome shotgun (WGS) entry which is preliminary data.</text>
</comment>
<gene>
    <name evidence="2" type="ORF">DIT68_06590</name>
</gene>
<dbReference type="InterPro" id="IPR025381">
    <property type="entry name" value="DUF4296"/>
</dbReference>
<reference evidence="2 3" key="2">
    <citation type="submission" date="2018-05" db="EMBL/GenBank/DDBJ databases">
        <authorList>
            <person name="Lanie J.A."/>
            <person name="Ng W.-L."/>
            <person name="Kazmierczak K.M."/>
            <person name="Andrzejewski T.M."/>
            <person name="Davidsen T.M."/>
            <person name="Wayne K.J."/>
            <person name="Tettelin H."/>
            <person name="Glass J.I."/>
            <person name="Rusch D."/>
            <person name="Podicherti R."/>
            <person name="Tsui H.-C.T."/>
            <person name="Winkler M.E."/>
        </authorList>
    </citation>
    <scope>NUCLEOTIDE SEQUENCE [LARGE SCALE GENOMIC DNA]</scope>
    <source>
        <strain evidence="2 3">C305</strain>
    </source>
</reference>
<protein>
    <recommendedName>
        <fullName evidence="1">DUF4296 domain-containing protein</fullName>
    </recommendedName>
</protein>
<evidence type="ECO:0000259" key="1">
    <source>
        <dbReference type="Pfam" id="PF14129"/>
    </source>
</evidence>
<proteinExistence type="predicted"/>
<dbReference type="Pfam" id="PF14129">
    <property type="entry name" value="DUF4296"/>
    <property type="match status" value="1"/>
</dbReference>
<evidence type="ECO:0000313" key="2">
    <source>
        <dbReference type="EMBL" id="PWH85756.1"/>
    </source>
</evidence>
<dbReference type="EMBL" id="QFRJ01000004">
    <property type="protein sequence ID" value="PWH85756.1"/>
    <property type="molecule type" value="Genomic_DNA"/>
</dbReference>
<feature type="domain" description="DUF4296" evidence="1">
    <location>
        <begin position="29"/>
        <end position="110"/>
    </location>
</feature>
<evidence type="ECO:0000313" key="3">
    <source>
        <dbReference type="Proteomes" id="UP000245370"/>
    </source>
</evidence>
<keyword evidence="3" id="KW-1185">Reference proteome</keyword>
<reference evidence="2 3" key="1">
    <citation type="submission" date="2018-05" db="EMBL/GenBank/DDBJ databases">
        <title>Brumimicrobium oceani sp. nov., isolated from coastal sediment.</title>
        <authorList>
            <person name="Kou Y."/>
        </authorList>
    </citation>
    <scope>NUCLEOTIDE SEQUENCE [LARGE SCALE GENOMIC DNA]</scope>
    <source>
        <strain evidence="2 3">C305</strain>
    </source>
</reference>